<dbReference type="Gene3D" id="3.40.50.1820">
    <property type="entry name" value="alpha/beta hydrolase"/>
    <property type="match status" value="1"/>
</dbReference>
<organism evidence="2 3">
    <name type="scientific">Penicillium antarcticum</name>
    <dbReference type="NCBI Taxonomy" id="416450"/>
    <lineage>
        <taxon>Eukaryota</taxon>
        <taxon>Fungi</taxon>
        <taxon>Dikarya</taxon>
        <taxon>Ascomycota</taxon>
        <taxon>Pezizomycotina</taxon>
        <taxon>Eurotiomycetes</taxon>
        <taxon>Eurotiomycetidae</taxon>
        <taxon>Eurotiales</taxon>
        <taxon>Aspergillaceae</taxon>
        <taxon>Penicillium</taxon>
    </lineage>
</organism>
<dbReference type="GO" id="GO:0017000">
    <property type="term" value="P:antibiotic biosynthetic process"/>
    <property type="evidence" value="ECO:0007669"/>
    <property type="project" value="UniProtKB-ARBA"/>
</dbReference>
<dbReference type="OrthoDB" id="408373at2759"/>
<protein>
    <recommendedName>
        <fullName evidence="1">AB hydrolase-1 domain-containing protein</fullName>
    </recommendedName>
</protein>
<dbReference type="EMBL" id="MDYN01000004">
    <property type="protein sequence ID" value="OQD88363.1"/>
    <property type="molecule type" value="Genomic_DNA"/>
</dbReference>
<keyword evidence="3" id="KW-1185">Reference proteome</keyword>
<dbReference type="PANTHER" id="PTHR37017">
    <property type="entry name" value="AB HYDROLASE-1 DOMAIN-CONTAINING PROTEIN-RELATED"/>
    <property type="match status" value="1"/>
</dbReference>
<dbReference type="PANTHER" id="PTHR37017:SF11">
    <property type="entry name" value="ESTERASE_LIPASE_THIOESTERASE DOMAIN-CONTAINING PROTEIN"/>
    <property type="match status" value="1"/>
</dbReference>
<comment type="caution">
    <text evidence="2">The sequence shown here is derived from an EMBL/GenBank/DDBJ whole genome shotgun (WGS) entry which is preliminary data.</text>
</comment>
<dbReference type="STRING" id="416450.A0A1V6QGL9"/>
<proteinExistence type="predicted"/>
<sequence>MSKPTFVFSLGAWMHPTVFDVVRTRLEALGFPSECPAHPSIGAEPPSMTLENDVSSFHSVLTAVADEGRDIVVVGHSYGGVVASSAVEGLAKSVRAANGKHGGVLRVVYLAAFALDKGQSLLELLGGDPLPWMKVEGDYVHAKGAGEVAWQDLTTEQREKWDSTVRHTSRAVFSGEATYEPWQDIPCAYIICEQDQALLPHIQESFALKICRPGQTHRLPASHSPFLSMPERLVDVFADCTSVKELSGVENWLSKFETGISEEEMYV</sequence>
<dbReference type="InterPro" id="IPR029058">
    <property type="entry name" value="AB_hydrolase_fold"/>
</dbReference>
<dbReference type="SUPFAM" id="SSF53474">
    <property type="entry name" value="alpha/beta-Hydrolases"/>
    <property type="match status" value="1"/>
</dbReference>
<dbReference type="InterPro" id="IPR052897">
    <property type="entry name" value="Sec-Metab_Biosynth_Hydrolase"/>
</dbReference>
<evidence type="ECO:0000313" key="3">
    <source>
        <dbReference type="Proteomes" id="UP000191672"/>
    </source>
</evidence>
<dbReference type="AlphaFoldDB" id="A0A1V6QGL9"/>
<evidence type="ECO:0000313" key="2">
    <source>
        <dbReference type="EMBL" id="OQD88363.1"/>
    </source>
</evidence>
<feature type="domain" description="AB hydrolase-1" evidence="1">
    <location>
        <begin position="11"/>
        <end position="236"/>
    </location>
</feature>
<dbReference type="InterPro" id="IPR000073">
    <property type="entry name" value="AB_hydrolase_1"/>
</dbReference>
<evidence type="ECO:0000259" key="1">
    <source>
        <dbReference type="Pfam" id="PF12697"/>
    </source>
</evidence>
<name>A0A1V6QGL9_9EURO</name>
<reference evidence="3" key="1">
    <citation type="journal article" date="2017" name="Nat. Microbiol.">
        <title>Global analysis of biosynthetic gene clusters reveals vast potential of secondary metabolite production in Penicillium species.</title>
        <authorList>
            <person name="Nielsen J.C."/>
            <person name="Grijseels S."/>
            <person name="Prigent S."/>
            <person name="Ji B."/>
            <person name="Dainat J."/>
            <person name="Nielsen K.F."/>
            <person name="Frisvad J.C."/>
            <person name="Workman M."/>
            <person name="Nielsen J."/>
        </authorList>
    </citation>
    <scope>NUCLEOTIDE SEQUENCE [LARGE SCALE GENOMIC DNA]</scope>
    <source>
        <strain evidence="3">IBT 31811</strain>
    </source>
</reference>
<gene>
    <name evidence="2" type="ORF">PENANT_c004G00505</name>
</gene>
<dbReference type="GO" id="GO:0072330">
    <property type="term" value="P:monocarboxylic acid biosynthetic process"/>
    <property type="evidence" value="ECO:0007669"/>
    <property type="project" value="UniProtKB-ARBA"/>
</dbReference>
<dbReference type="Pfam" id="PF12697">
    <property type="entry name" value="Abhydrolase_6"/>
    <property type="match status" value="1"/>
</dbReference>
<accession>A0A1V6QGL9</accession>
<dbReference type="Proteomes" id="UP000191672">
    <property type="component" value="Unassembled WGS sequence"/>
</dbReference>